<dbReference type="AlphaFoldDB" id="A0AAW1X1U1"/>
<evidence type="ECO:0000256" key="1">
    <source>
        <dbReference type="SAM" id="MobiDB-lite"/>
    </source>
</evidence>
<accession>A0AAW1X1U1</accession>
<name>A0AAW1X1U1_RUBAR</name>
<reference evidence="2 3" key="1">
    <citation type="journal article" date="2023" name="G3 (Bethesda)">
        <title>A chromosome-length genome assembly and annotation of blackberry (Rubus argutus, cv. 'Hillquist').</title>
        <authorList>
            <person name="Bruna T."/>
            <person name="Aryal R."/>
            <person name="Dudchenko O."/>
            <person name="Sargent D.J."/>
            <person name="Mead D."/>
            <person name="Buti M."/>
            <person name="Cavallini A."/>
            <person name="Hytonen T."/>
            <person name="Andres J."/>
            <person name="Pham M."/>
            <person name="Weisz D."/>
            <person name="Mascagni F."/>
            <person name="Usai G."/>
            <person name="Natali L."/>
            <person name="Bassil N."/>
            <person name="Fernandez G.E."/>
            <person name="Lomsadze A."/>
            <person name="Armour M."/>
            <person name="Olukolu B."/>
            <person name="Poorten T."/>
            <person name="Britton C."/>
            <person name="Davik J."/>
            <person name="Ashrafi H."/>
            <person name="Aiden E.L."/>
            <person name="Borodovsky M."/>
            <person name="Worthington M."/>
        </authorList>
    </citation>
    <scope>NUCLEOTIDE SEQUENCE [LARGE SCALE GENOMIC DNA]</scope>
    <source>
        <strain evidence="2">PI 553951</strain>
    </source>
</reference>
<feature type="region of interest" description="Disordered" evidence="1">
    <location>
        <begin position="1"/>
        <end position="27"/>
    </location>
</feature>
<comment type="caution">
    <text evidence="2">The sequence shown here is derived from an EMBL/GenBank/DDBJ whole genome shotgun (WGS) entry which is preliminary data.</text>
</comment>
<proteinExistence type="predicted"/>
<keyword evidence="3" id="KW-1185">Reference proteome</keyword>
<organism evidence="2 3">
    <name type="scientific">Rubus argutus</name>
    <name type="common">Southern blackberry</name>
    <dbReference type="NCBI Taxonomy" id="59490"/>
    <lineage>
        <taxon>Eukaryota</taxon>
        <taxon>Viridiplantae</taxon>
        <taxon>Streptophyta</taxon>
        <taxon>Embryophyta</taxon>
        <taxon>Tracheophyta</taxon>
        <taxon>Spermatophyta</taxon>
        <taxon>Magnoliopsida</taxon>
        <taxon>eudicotyledons</taxon>
        <taxon>Gunneridae</taxon>
        <taxon>Pentapetalae</taxon>
        <taxon>rosids</taxon>
        <taxon>fabids</taxon>
        <taxon>Rosales</taxon>
        <taxon>Rosaceae</taxon>
        <taxon>Rosoideae</taxon>
        <taxon>Rosoideae incertae sedis</taxon>
        <taxon>Rubus</taxon>
    </lineage>
</organism>
<protein>
    <submittedName>
        <fullName evidence="2">Uncharacterized protein</fullName>
    </submittedName>
</protein>
<dbReference type="Proteomes" id="UP001457282">
    <property type="component" value="Unassembled WGS sequence"/>
</dbReference>
<evidence type="ECO:0000313" key="3">
    <source>
        <dbReference type="Proteomes" id="UP001457282"/>
    </source>
</evidence>
<dbReference type="EMBL" id="JBEDUW010000005">
    <property type="protein sequence ID" value="KAK9930288.1"/>
    <property type="molecule type" value="Genomic_DNA"/>
</dbReference>
<sequence>MPQQIGGSEKKKKSDLPSRSCANVPILSKAMMMERRRNLGDVADDGDGIRTSQILNLQQIWRNHLC</sequence>
<evidence type="ECO:0000313" key="2">
    <source>
        <dbReference type="EMBL" id="KAK9930288.1"/>
    </source>
</evidence>
<gene>
    <name evidence="2" type="ORF">M0R45_027328</name>
</gene>